<name>A0A5B7IQW0_PORTR</name>
<dbReference type="EMBL" id="VSRR010064092">
    <property type="protein sequence ID" value="MPC83986.1"/>
    <property type="molecule type" value="Genomic_DNA"/>
</dbReference>
<dbReference type="Proteomes" id="UP000324222">
    <property type="component" value="Unassembled WGS sequence"/>
</dbReference>
<organism evidence="1 2">
    <name type="scientific">Portunus trituberculatus</name>
    <name type="common">Swimming crab</name>
    <name type="synonym">Neptunus trituberculatus</name>
    <dbReference type="NCBI Taxonomy" id="210409"/>
    <lineage>
        <taxon>Eukaryota</taxon>
        <taxon>Metazoa</taxon>
        <taxon>Ecdysozoa</taxon>
        <taxon>Arthropoda</taxon>
        <taxon>Crustacea</taxon>
        <taxon>Multicrustacea</taxon>
        <taxon>Malacostraca</taxon>
        <taxon>Eumalacostraca</taxon>
        <taxon>Eucarida</taxon>
        <taxon>Decapoda</taxon>
        <taxon>Pleocyemata</taxon>
        <taxon>Brachyura</taxon>
        <taxon>Eubrachyura</taxon>
        <taxon>Portunoidea</taxon>
        <taxon>Portunidae</taxon>
        <taxon>Portuninae</taxon>
        <taxon>Portunus</taxon>
    </lineage>
</organism>
<keyword evidence="2" id="KW-1185">Reference proteome</keyword>
<reference evidence="1 2" key="1">
    <citation type="submission" date="2019-05" db="EMBL/GenBank/DDBJ databases">
        <title>Another draft genome of Portunus trituberculatus and its Hox gene families provides insights of decapod evolution.</title>
        <authorList>
            <person name="Jeong J.-H."/>
            <person name="Song I."/>
            <person name="Kim S."/>
            <person name="Choi T."/>
            <person name="Kim D."/>
            <person name="Ryu S."/>
            <person name="Kim W."/>
        </authorList>
    </citation>
    <scope>NUCLEOTIDE SEQUENCE [LARGE SCALE GENOMIC DNA]</scope>
    <source>
        <tissue evidence="1">Muscle</tissue>
    </source>
</reference>
<proteinExistence type="predicted"/>
<evidence type="ECO:0000313" key="1">
    <source>
        <dbReference type="EMBL" id="MPC83986.1"/>
    </source>
</evidence>
<comment type="caution">
    <text evidence="1">The sequence shown here is derived from an EMBL/GenBank/DDBJ whole genome shotgun (WGS) entry which is preliminary data.</text>
</comment>
<evidence type="ECO:0000313" key="2">
    <source>
        <dbReference type="Proteomes" id="UP000324222"/>
    </source>
</evidence>
<sequence length="68" mass="7829">MLYRSFVLLPASLWDKRKCGTWYSGLNRQTLRRLDRLTYATGDTPFSLQRFSTMLELSDGSGNYTSGK</sequence>
<gene>
    <name evidence="1" type="ORF">E2C01_078710</name>
</gene>
<protein>
    <submittedName>
        <fullName evidence="1">Uncharacterized protein</fullName>
    </submittedName>
</protein>
<accession>A0A5B7IQW0</accession>
<dbReference type="AlphaFoldDB" id="A0A5B7IQW0"/>